<keyword evidence="4" id="KW-1185">Reference proteome</keyword>
<dbReference type="EMBL" id="FNQB01000002">
    <property type="protein sequence ID" value="SDZ14919.1"/>
    <property type="molecule type" value="Genomic_DNA"/>
</dbReference>
<organism evidence="3 4">
    <name type="scientific">Asanoa ishikariensis</name>
    <dbReference type="NCBI Taxonomy" id="137265"/>
    <lineage>
        <taxon>Bacteria</taxon>
        <taxon>Bacillati</taxon>
        <taxon>Actinomycetota</taxon>
        <taxon>Actinomycetes</taxon>
        <taxon>Micromonosporales</taxon>
        <taxon>Micromonosporaceae</taxon>
        <taxon>Asanoa</taxon>
    </lineage>
</organism>
<sequence length="104" mass="10911">MTYDDPNAAPWQRPGPGGEPGPASTGGPVPPVGYSGPPPTEPPPTGWRPPTYIQPPPPRQLAPQDLDKIDSQEKDARTVTYGIGLVAAAVLVVLSCLLCSRVLF</sequence>
<gene>
    <name evidence="3" type="ORF">SAMN05421684_3036</name>
</gene>
<evidence type="ECO:0000256" key="1">
    <source>
        <dbReference type="SAM" id="MobiDB-lite"/>
    </source>
</evidence>
<dbReference type="Proteomes" id="UP000199632">
    <property type="component" value="Unassembled WGS sequence"/>
</dbReference>
<dbReference type="AlphaFoldDB" id="A0A1H3QQD2"/>
<name>A0A1H3QQD2_9ACTN</name>
<feature type="transmembrane region" description="Helical" evidence="2">
    <location>
        <begin position="78"/>
        <end position="103"/>
    </location>
</feature>
<keyword evidence="2" id="KW-1133">Transmembrane helix</keyword>
<evidence type="ECO:0000313" key="3">
    <source>
        <dbReference type="EMBL" id="SDZ14919.1"/>
    </source>
</evidence>
<protein>
    <submittedName>
        <fullName evidence="3">Uncharacterized protein</fullName>
    </submittedName>
</protein>
<dbReference type="RefSeq" id="WP_090791892.1">
    <property type="nucleotide sequence ID" value="NZ_BOND01000009.1"/>
</dbReference>
<keyword evidence="2" id="KW-0812">Transmembrane</keyword>
<feature type="region of interest" description="Disordered" evidence="1">
    <location>
        <begin position="1"/>
        <end position="73"/>
    </location>
</feature>
<evidence type="ECO:0000313" key="4">
    <source>
        <dbReference type="Proteomes" id="UP000199632"/>
    </source>
</evidence>
<dbReference type="STRING" id="137265.SAMN05421684_3036"/>
<keyword evidence="2" id="KW-0472">Membrane</keyword>
<feature type="compositionally biased region" description="Pro residues" evidence="1">
    <location>
        <begin position="28"/>
        <end position="60"/>
    </location>
</feature>
<evidence type="ECO:0000256" key="2">
    <source>
        <dbReference type="SAM" id="Phobius"/>
    </source>
</evidence>
<proteinExistence type="predicted"/>
<accession>A0A1H3QQD2</accession>
<reference evidence="4" key="1">
    <citation type="submission" date="2016-10" db="EMBL/GenBank/DDBJ databases">
        <authorList>
            <person name="Varghese N."/>
            <person name="Submissions S."/>
        </authorList>
    </citation>
    <scope>NUCLEOTIDE SEQUENCE [LARGE SCALE GENOMIC DNA]</scope>
    <source>
        <strain evidence="4">DSM 44718</strain>
    </source>
</reference>